<proteinExistence type="predicted"/>
<evidence type="ECO:0008006" key="3">
    <source>
        <dbReference type="Google" id="ProtNLM"/>
    </source>
</evidence>
<accession>A0ABT9WPF6</accession>
<evidence type="ECO:0000313" key="2">
    <source>
        <dbReference type="Proteomes" id="UP001223586"/>
    </source>
</evidence>
<gene>
    <name evidence="1" type="ORF">J2S08_000997</name>
</gene>
<name>A0ABT9WPF6_9BACI</name>
<dbReference type="EMBL" id="JAUSTT010000004">
    <property type="protein sequence ID" value="MDQ0175163.1"/>
    <property type="molecule type" value="Genomic_DNA"/>
</dbReference>
<organism evidence="1 2">
    <name type="scientific">Bacillus chungangensis</name>
    <dbReference type="NCBI Taxonomy" id="587633"/>
    <lineage>
        <taxon>Bacteria</taxon>
        <taxon>Bacillati</taxon>
        <taxon>Bacillota</taxon>
        <taxon>Bacilli</taxon>
        <taxon>Bacillales</taxon>
        <taxon>Bacillaceae</taxon>
        <taxon>Bacillus</taxon>
    </lineage>
</organism>
<dbReference type="Pfam" id="PF14038">
    <property type="entry name" value="YqzE"/>
    <property type="match status" value="1"/>
</dbReference>
<keyword evidence="2" id="KW-1185">Reference proteome</keyword>
<dbReference type="Proteomes" id="UP001223586">
    <property type="component" value="Unassembled WGS sequence"/>
</dbReference>
<sequence>MSTNDYVKFITETFIKHFEVSKKDRKQQRIQRKEERAPFLLRWFGFLPHSLTMLFKKRS</sequence>
<dbReference type="RefSeq" id="WP_307227225.1">
    <property type="nucleotide sequence ID" value="NZ_JAUSTT010000004.1"/>
</dbReference>
<dbReference type="InterPro" id="IPR025622">
    <property type="entry name" value="YqzE"/>
</dbReference>
<reference evidence="1 2" key="1">
    <citation type="submission" date="2023-07" db="EMBL/GenBank/DDBJ databases">
        <title>Genomic Encyclopedia of Type Strains, Phase IV (KMG-IV): sequencing the most valuable type-strain genomes for metagenomic binning, comparative biology and taxonomic classification.</title>
        <authorList>
            <person name="Goeker M."/>
        </authorList>
    </citation>
    <scope>NUCLEOTIDE SEQUENCE [LARGE SCALE GENOMIC DNA]</scope>
    <source>
        <strain evidence="1 2">DSM 23837</strain>
    </source>
</reference>
<protein>
    <recommendedName>
        <fullName evidence="3">YqzE family protein</fullName>
    </recommendedName>
</protein>
<comment type="caution">
    <text evidence="1">The sequence shown here is derived from an EMBL/GenBank/DDBJ whole genome shotgun (WGS) entry which is preliminary data.</text>
</comment>
<evidence type="ECO:0000313" key="1">
    <source>
        <dbReference type="EMBL" id="MDQ0175163.1"/>
    </source>
</evidence>